<dbReference type="AlphaFoldDB" id="A0A4S2JNJ6"/>
<gene>
    <name evidence="1" type="ORF">DBV15_02968</name>
</gene>
<dbReference type="EMBL" id="QBLH01003519">
    <property type="protein sequence ID" value="TGZ37742.1"/>
    <property type="molecule type" value="Genomic_DNA"/>
</dbReference>
<name>A0A4S2JNJ6_9HYME</name>
<reference evidence="1 2" key="1">
    <citation type="journal article" date="2019" name="Philos. Trans. R. Soc. Lond., B, Biol. Sci.">
        <title>Ant behaviour and brain gene expression of defending hosts depend on the ecological success of the intruding social parasite.</title>
        <authorList>
            <person name="Kaur R."/>
            <person name="Stoldt M."/>
            <person name="Jongepier E."/>
            <person name="Feldmeyer B."/>
            <person name="Menzel F."/>
            <person name="Bornberg-Bauer E."/>
            <person name="Foitzik S."/>
        </authorList>
    </citation>
    <scope>NUCLEOTIDE SEQUENCE [LARGE SCALE GENOMIC DNA]</scope>
    <source>
        <tissue evidence="1">Whole body</tissue>
    </source>
</reference>
<keyword evidence="2" id="KW-1185">Reference proteome</keyword>
<proteinExistence type="predicted"/>
<sequence>MEKLGNYFDDLGLASAGGNEHTHASVINDWHSEADSTGWWFRRIQFPCDPHVLVVEGPMTREERARVPVLTHTQQQAIESR</sequence>
<organism evidence="1 2">
    <name type="scientific">Temnothorax longispinosus</name>
    <dbReference type="NCBI Taxonomy" id="300112"/>
    <lineage>
        <taxon>Eukaryota</taxon>
        <taxon>Metazoa</taxon>
        <taxon>Ecdysozoa</taxon>
        <taxon>Arthropoda</taxon>
        <taxon>Hexapoda</taxon>
        <taxon>Insecta</taxon>
        <taxon>Pterygota</taxon>
        <taxon>Neoptera</taxon>
        <taxon>Endopterygota</taxon>
        <taxon>Hymenoptera</taxon>
        <taxon>Apocrita</taxon>
        <taxon>Aculeata</taxon>
        <taxon>Formicoidea</taxon>
        <taxon>Formicidae</taxon>
        <taxon>Myrmicinae</taxon>
        <taxon>Temnothorax</taxon>
    </lineage>
</organism>
<accession>A0A4S2JNJ6</accession>
<comment type="caution">
    <text evidence="1">The sequence shown here is derived from an EMBL/GenBank/DDBJ whole genome shotgun (WGS) entry which is preliminary data.</text>
</comment>
<evidence type="ECO:0000313" key="2">
    <source>
        <dbReference type="Proteomes" id="UP000310200"/>
    </source>
</evidence>
<evidence type="ECO:0000313" key="1">
    <source>
        <dbReference type="EMBL" id="TGZ37742.1"/>
    </source>
</evidence>
<protein>
    <submittedName>
        <fullName evidence="1">Uncharacterized protein</fullName>
    </submittedName>
</protein>
<dbReference type="Proteomes" id="UP000310200">
    <property type="component" value="Unassembled WGS sequence"/>
</dbReference>